<reference evidence="1" key="1">
    <citation type="submission" date="2022-09" db="EMBL/GenBank/DDBJ databases">
        <title>Actin cytoskeleton and complex cell architecture in an #Asgard archaeon.</title>
        <authorList>
            <person name="Ponce Toledo R.I."/>
            <person name="Schleper C."/>
            <person name="Rodrigues Oliveira T."/>
            <person name="Wollweber F."/>
            <person name="Xu J."/>
            <person name="Rittmann S."/>
            <person name="Klingl A."/>
            <person name="Pilhofer M."/>
        </authorList>
    </citation>
    <scope>NUCLEOTIDE SEQUENCE</scope>
    <source>
        <strain evidence="1">B-35</strain>
    </source>
</reference>
<evidence type="ECO:0000313" key="2">
    <source>
        <dbReference type="Proteomes" id="UP001208689"/>
    </source>
</evidence>
<dbReference type="SUPFAM" id="SSF48452">
    <property type="entry name" value="TPR-like"/>
    <property type="match status" value="1"/>
</dbReference>
<dbReference type="InterPro" id="IPR011990">
    <property type="entry name" value="TPR-like_helical_dom_sf"/>
</dbReference>
<dbReference type="Gene3D" id="1.25.40.10">
    <property type="entry name" value="Tetratricopeptide repeat domain"/>
    <property type="match status" value="1"/>
</dbReference>
<dbReference type="EMBL" id="CP104013">
    <property type="protein sequence ID" value="UYP46745.1"/>
    <property type="molecule type" value="Genomic_DNA"/>
</dbReference>
<keyword evidence="2" id="KW-1185">Reference proteome</keyword>
<dbReference type="Proteomes" id="UP001208689">
    <property type="component" value="Chromosome"/>
</dbReference>
<proteinExistence type="predicted"/>
<accession>A0ABY6HTJ2</accession>
<gene>
    <name evidence="1" type="ORF">NEF87_003030</name>
</gene>
<evidence type="ECO:0008006" key="3">
    <source>
        <dbReference type="Google" id="ProtNLM"/>
    </source>
</evidence>
<name>A0ABY6HTJ2_9ARCH</name>
<protein>
    <recommendedName>
        <fullName evidence="3">Tetratricopeptide repeat protein</fullName>
    </recommendedName>
</protein>
<sequence length="376" mass="44255">MYDSFDEDDQAELIRAQDLMAKGEIQGKEGNIRGSIHLYVKALEIFLNTGRYLRISEVFNKLISFVTSESQILLIMEQIRNTISEIEYLDIPEELAKLKQALADLHYKNSDFLSAGNLFIEVAELFSEVDPEEYRQASGMFLLRAGECFEKIGRIERAERLILDAIQKFDTTIFDYQGHIKELHDFIQKKKYQPAIDHLREVALFFRNLEKELEDTPEYSESFRNLKNNVNARLLHMLSEYNLIKTMCYRHLKDEDKVREQADKSIKDLAYAIEIIKDEFKDHYYSSADLHRITFDLFLLQLFQEFADYQVEDPLDLVMRGLPTNIKEIIRKLSFYEETVKILELDLKGRVDIFDDLPLSQILEPFRSFIIKSIKI</sequence>
<organism evidence="1 2">
    <name type="scientific">Candidatus Lokiarchaeum ossiferum</name>
    <dbReference type="NCBI Taxonomy" id="2951803"/>
    <lineage>
        <taxon>Archaea</taxon>
        <taxon>Promethearchaeati</taxon>
        <taxon>Promethearchaeota</taxon>
        <taxon>Promethearchaeia</taxon>
        <taxon>Promethearchaeales</taxon>
        <taxon>Promethearchaeaceae</taxon>
        <taxon>Candidatus Lokiarchaeum</taxon>
    </lineage>
</organism>
<evidence type="ECO:0000313" key="1">
    <source>
        <dbReference type="EMBL" id="UYP46745.1"/>
    </source>
</evidence>